<feature type="compositionally biased region" description="Low complexity" evidence="1">
    <location>
        <begin position="18"/>
        <end position="63"/>
    </location>
</feature>
<dbReference type="AlphaFoldDB" id="A0A059KH15"/>
<sequence length="63" mass="6301">MRMSQPGGCTCSTAQGCSPSTFSTRPRPSAAPSTRSARSRPGWTSSATAATAAPACSTPESPP</sequence>
<keyword evidence="3" id="KW-1185">Reference proteome</keyword>
<dbReference type="PROSITE" id="PS51257">
    <property type="entry name" value="PROKAR_LIPOPROTEIN"/>
    <property type="match status" value="1"/>
</dbReference>
<proteinExistence type="predicted"/>
<gene>
    <name evidence="2" type="ORF">X805_36400</name>
</gene>
<feature type="region of interest" description="Disordered" evidence="1">
    <location>
        <begin position="1"/>
        <end position="63"/>
    </location>
</feature>
<dbReference type="EMBL" id="AZRA01000116">
    <property type="protein sequence ID" value="KDB50772.1"/>
    <property type="molecule type" value="Genomic_DNA"/>
</dbReference>
<organism evidence="2 3">
    <name type="scientific">Sphaerotilus natans subsp. natans DSM 6575</name>
    <dbReference type="NCBI Taxonomy" id="1286631"/>
    <lineage>
        <taxon>Bacteria</taxon>
        <taxon>Pseudomonadati</taxon>
        <taxon>Pseudomonadota</taxon>
        <taxon>Betaproteobacteria</taxon>
        <taxon>Burkholderiales</taxon>
        <taxon>Sphaerotilaceae</taxon>
        <taxon>Sphaerotilus</taxon>
    </lineage>
</organism>
<name>A0A059KH15_9BURK</name>
<evidence type="ECO:0000313" key="2">
    <source>
        <dbReference type="EMBL" id="KDB50772.1"/>
    </source>
</evidence>
<evidence type="ECO:0000256" key="1">
    <source>
        <dbReference type="SAM" id="MobiDB-lite"/>
    </source>
</evidence>
<evidence type="ECO:0000313" key="3">
    <source>
        <dbReference type="Proteomes" id="UP000026714"/>
    </source>
</evidence>
<protein>
    <submittedName>
        <fullName evidence="2">Uncharacterized protein</fullName>
    </submittedName>
</protein>
<reference evidence="2 3" key="1">
    <citation type="journal article" date="2014" name="FEMS Microbiol. Ecol.">
        <title>Sphaerotilus natans encrusted with nanoball-shaped Fe(III) oxide minerals formed by nitrate-reducing mixotrophic Fe(II) oxidation.</title>
        <authorList>
            <person name="Park S."/>
            <person name="Kim D.H."/>
            <person name="Lee J.H."/>
            <person name="Hur H.G."/>
        </authorList>
    </citation>
    <scope>NUCLEOTIDE SEQUENCE [LARGE SCALE GENOMIC DNA]</scope>
    <source>
        <strain evidence="2 3">DSM 6575</strain>
    </source>
</reference>
<accession>A0A059KH15</accession>
<comment type="caution">
    <text evidence="2">The sequence shown here is derived from an EMBL/GenBank/DDBJ whole genome shotgun (WGS) entry which is preliminary data.</text>
</comment>
<dbReference type="Proteomes" id="UP000026714">
    <property type="component" value="Unassembled WGS sequence"/>
</dbReference>